<name>A0A941E6I1_9BURK</name>
<organism evidence="1 2">
    <name type="scientific">Undibacterium fentianense</name>
    <dbReference type="NCBI Taxonomy" id="2828728"/>
    <lineage>
        <taxon>Bacteria</taxon>
        <taxon>Pseudomonadati</taxon>
        <taxon>Pseudomonadota</taxon>
        <taxon>Betaproteobacteria</taxon>
        <taxon>Burkholderiales</taxon>
        <taxon>Oxalobacteraceae</taxon>
        <taxon>Undibacterium</taxon>
    </lineage>
</organism>
<comment type="caution">
    <text evidence="1">The sequence shown here is derived from an EMBL/GenBank/DDBJ whole genome shotgun (WGS) entry which is preliminary data.</text>
</comment>
<sequence>MDSAHINRETILQALLDCDGSCRDFNFSERISRQACINIIDWKPMSHGLKLTIILFTFLLVTQSAFAIGDDCPLDQPKAILENKAPNVKTYRVKTIGAHEIQEVFTLTSGETFHVKSWGCEYVVLTIRFESRNLPYQKLSLNTMAQSASIALRKLATLHPNTIFNLNAAANALERAIKQRLLREVDEPITIDTKSELSPTVTLVKSRKLGEITSIELELALGPM</sequence>
<dbReference type="EMBL" id="JAGSPJ010000004">
    <property type="protein sequence ID" value="MBR7800668.1"/>
    <property type="molecule type" value="Genomic_DNA"/>
</dbReference>
<gene>
    <name evidence="1" type="ORF">KDM90_11725</name>
</gene>
<evidence type="ECO:0000313" key="1">
    <source>
        <dbReference type="EMBL" id="MBR7800668.1"/>
    </source>
</evidence>
<dbReference type="Proteomes" id="UP000678545">
    <property type="component" value="Unassembled WGS sequence"/>
</dbReference>
<proteinExistence type="predicted"/>
<dbReference type="AlphaFoldDB" id="A0A941E6I1"/>
<protein>
    <submittedName>
        <fullName evidence="1">Uncharacterized protein</fullName>
    </submittedName>
</protein>
<evidence type="ECO:0000313" key="2">
    <source>
        <dbReference type="Proteomes" id="UP000678545"/>
    </source>
</evidence>
<reference evidence="1" key="1">
    <citation type="submission" date="2021-04" db="EMBL/GenBank/DDBJ databases">
        <title>novel species isolated from subtropical streams in China.</title>
        <authorList>
            <person name="Lu H."/>
        </authorList>
    </citation>
    <scope>NUCLEOTIDE SEQUENCE</scope>
    <source>
        <strain evidence="1">FT137W</strain>
    </source>
</reference>
<dbReference type="RefSeq" id="WP_212675784.1">
    <property type="nucleotide sequence ID" value="NZ_JAGSPJ010000004.1"/>
</dbReference>
<accession>A0A941E6I1</accession>
<keyword evidence="2" id="KW-1185">Reference proteome</keyword>